<dbReference type="KEGG" id="ndv:NDEV_0994"/>
<dbReference type="Proteomes" id="UP000196239">
    <property type="component" value="Chromosome 1"/>
</dbReference>
<keyword evidence="2" id="KW-1185">Reference proteome</keyword>
<protein>
    <submittedName>
        <fullName evidence="1">Uncharacterized protein</fullName>
    </submittedName>
</protein>
<reference evidence="2" key="1">
    <citation type="submission" date="2015-10" db="EMBL/GenBank/DDBJ databases">
        <authorList>
            <person name="Lehtovirta-Morley L.E."/>
            <person name="Vieille C."/>
        </authorList>
    </citation>
    <scope>NUCLEOTIDE SEQUENCE [LARGE SCALE GENOMIC DNA]</scope>
</reference>
<gene>
    <name evidence="1" type="ORF">NDEV_0994</name>
</gene>
<dbReference type="AlphaFoldDB" id="A0A128A334"/>
<organism evidence="1 2">
    <name type="scientific">Nitrosotalea devaniterrae</name>
    <dbReference type="NCBI Taxonomy" id="1078905"/>
    <lineage>
        <taxon>Archaea</taxon>
        <taxon>Nitrososphaerota</taxon>
        <taxon>Nitrososphaeria</taxon>
        <taxon>Nitrosotaleales</taxon>
        <taxon>Nitrosotaleaceae</taxon>
        <taxon>Nitrosotalea</taxon>
    </lineage>
</organism>
<sequence length="94" mass="10852">MNNASDGYPFDGIWDAMGTQDLEPLSKEDGYRWGLSHLGYVKRELLKLEERALARRDAELLHDIVSSKLRAIEAEEELQKKLEDIQKQNSDSEF</sequence>
<accession>A0A128A334</accession>
<evidence type="ECO:0000313" key="2">
    <source>
        <dbReference type="Proteomes" id="UP000196239"/>
    </source>
</evidence>
<evidence type="ECO:0000313" key="1">
    <source>
        <dbReference type="EMBL" id="CUR51759.1"/>
    </source>
</evidence>
<proteinExistence type="predicted"/>
<dbReference type="EMBL" id="LN890280">
    <property type="protein sequence ID" value="CUR51759.1"/>
    <property type="molecule type" value="Genomic_DNA"/>
</dbReference>
<name>A0A128A334_9ARCH</name>